<evidence type="ECO:0000313" key="3">
    <source>
        <dbReference type="Proteomes" id="UP000689967"/>
    </source>
</evidence>
<feature type="domain" description="ABC-type transport auxiliary lipoprotein component" evidence="1">
    <location>
        <begin position="31"/>
        <end position="183"/>
    </location>
</feature>
<protein>
    <submittedName>
        <fullName evidence="2">Membrane integrity-associated transporter subunit PqiC</fullName>
    </submittedName>
</protein>
<keyword evidence="3" id="KW-1185">Reference proteome</keyword>
<gene>
    <name evidence="2" type="ORF">JJQ90_06070</name>
</gene>
<proteinExistence type="predicted"/>
<comment type="caution">
    <text evidence="2">The sequence shown here is derived from an EMBL/GenBank/DDBJ whole genome shotgun (WGS) entry which is preliminary data.</text>
</comment>
<evidence type="ECO:0000313" key="2">
    <source>
        <dbReference type="EMBL" id="MBU8543262.1"/>
    </source>
</evidence>
<dbReference type="InterPro" id="IPR005586">
    <property type="entry name" value="ABC_trans_aux"/>
</dbReference>
<name>A0ABS6H3L4_9PROT</name>
<evidence type="ECO:0000259" key="1">
    <source>
        <dbReference type="Pfam" id="PF03886"/>
    </source>
</evidence>
<organism evidence="2 3">
    <name type="scientific">Falsiroseomonas oleicola</name>
    <dbReference type="NCBI Taxonomy" id="2801474"/>
    <lineage>
        <taxon>Bacteria</taxon>
        <taxon>Pseudomonadati</taxon>
        <taxon>Pseudomonadota</taxon>
        <taxon>Alphaproteobacteria</taxon>
        <taxon>Acetobacterales</taxon>
        <taxon>Roseomonadaceae</taxon>
        <taxon>Falsiroseomonas</taxon>
    </lineage>
</organism>
<reference evidence="2 3" key="1">
    <citation type="submission" date="2021-01" db="EMBL/GenBank/DDBJ databases">
        <title>Roseomonas sp. nov, a bacterium isolated from an oil production mixture in Yumen Oilfield.</title>
        <authorList>
            <person name="Wu D."/>
        </authorList>
    </citation>
    <scope>NUCLEOTIDE SEQUENCE [LARGE SCALE GENOMIC DNA]</scope>
    <source>
        <strain evidence="2 3">ROY-5-3</strain>
    </source>
</reference>
<dbReference type="RefSeq" id="WP_216873542.1">
    <property type="nucleotide sequence ID" value="NZ_JAERQM010000001.1"/>
</dbReference>
<accession>A0ABS6H3L4</accession>
<dbReference type="Pfam" id="PF03886">
    <property type="entry name" value="ABC_trans_aux"/>
    <property type="match status" value="1"/>
</dbReference>
<dbReference type="EMBL" id="JAERQM010000001">
    <property type="protein sequence ID" value="MBU8543262.1"/>
    <property type="molecule type" value="Genomic_DNA"/>
</dbReference>
<dbReference type="Proteomes" id="UP000689967">
    <property type="component" value="Unassembled WGS sequence"/>
</dbReference>
<sequence>MNRRALLAALPLLAAGCSILPDRPNVPVRRYPLNPQRPNARGAAPRAPVLLVRRVRAVPGLQDLGLRRLRPDGSYEILTYEQWLAPPSDLADSALRAWLQASGLFTAVIPQGSRADADLVLEMQLTMLEAVPSAGQARAGLSGLLLREERLSSRVIETLEVGAVAPLAPDAEAPAMAQAVTMALGLAMGRLEQALAPLVGAGFR</sequence>
<dbReference type="PROSITE" id="PS51257">
    <property type="entry name" value="PROKAR_LIPOPROTEIN"/>
    <property type="match status" value="1"/>
</dbReference>